<evidence type="ECO:0000256" key="5">
    <source>
        <dbReference type="ARBA" id="ARBA00023125"/>
    </source>
</evidence>
<evidence type="ECO:0000256" key="4">
    <source>
        <dbReference type="ARBA" id="ARBA00022705"/>
    </source>
</evidence>
<dbReference type="GO" id="GO:0008622">
    <property type="term" value="C:epsilon DNA polymerase complex"/>
    <property type="evidence" value="ECO:0007669"/>
    <property type="project" value="InterPro"/>
</dbReference>
<dbReference type="Proteomes" id="UP000193922">
    <property type="component" value="Unassembled WGS sequence"/>
</dbReference>
<dbReference type="Gene3D" id="3.60.21.60">
    <property type="match status" value="1"/>
</dbReference>
<dbReference type="GO" id="GO:0042276">
    <property type="term" value="P:error-prone translesion synthesis"/>
    <property type="evidence" value="ECO:0007669"/>
    <property type="project" value="TreeGrafter"/>
</dbReference>
<evidence type="ECO:0000313" key="9">
    <source>
        <dbReference type="EMBL" id="ORX69745.1"/>
    </source>
</evidence>
<evidence type="ECO:0000256" key="3">
    <source>
        <dbReference type="ARBA" id="ARBA00016011"/>
    </source>
</evidence>
<keyword evidence="5" id="KW-0238">DNA-binding</keyword>
<accession>A0A1Y1W8M1</accession>
<dbReference type="PANTHER" id="PTHR12708:SF0">
    <property type="entry name" value="DNA POLYMERASE EPSILON SUBUNIT 2"/>
    <property type="match status" value="1"/>
</dbReference>
<organism evidence="9 10">
    <name type="scientific">Linderina pennispora</name>
    <dbReference type="NCBI Taxonomy" id="61395"/>
    <lineage>
        <taxon>Eukaryota</taxon>
        <taxon>Fungi</taxon>
        <taxon>Fungi incertae sedis</taxon>
        <taxon>Zoopagomycota</taxon>
        <taxon>Kickxellomycotina</taxon>
        <taxon>Kickxellomycetes</taxon>
        <taxon>Kickxellales</taxon>
        <taxon>Kickxellaceae</taxon>
        <taxon>Linderina</taxon>
    </lineage>
</organism>
<protein>
    <recommendedName>
        <fullName evidence="3">DNA polymerase epsilon subunit B</fullName>
    </recommendedName>
    <alternativeName>
        <fullName evidence="7">DNA polymerase II subunit 2</fullName>
    </alternativeName>
</protein>
<evidence type="ECO:0000256" key="2">
    <source>
        <dbReference type="ARBA" id="ARBA00009560"/>
    </source>
</evidence>
<evidence type="ECO:0000313" key="10">
    <source>
        <dbReference type="Proteomes" id="UP000193922"/>
    </source>
</evidence>
<evidence type="ECO:0000256" key="6">
    <source>
        <dbReference type="ARBA" id="ARBA00023242"/>
    </source>
</evidence>
<dbReference type="PANTHER" id="PTHR12708">
    <property type="entry name" value="DNA POLYMERASE EPSILON SUBUNIT B"/>
    <property type="match status" value="1"/>
</dbReference>
<dbReference type="OrthoDB" id="10254730at2759"/>
<reference evidence="9 10" key="1">
    <citation type="submission" date="2016-07" db="EMBL/GenBank/DDBJ databases">
        <title>Pervasive Adenine N6-methylation of Active Genes in Fungi.</title>
        <authorList>
            <consortium name="DOE Joint Genome Institute"/>
            <person name="Mondo S.J."/>
            <person name="Dannebaum R.O."/>
            <person name="Kuo R.C."/>
            <person name="Labutti K."/>
            <person name="Haridas S."/>
            <person name="Kuo A."/>
            <person name="Salamov A."/>
            <person name="Ahrendt S.R."/>
            <person name="Lipzen A."/>
            <person name="Sullivan W."/>
            <person name="Andreopoulos W.B."/>
            <person name="Clum A."/>
            <person name="Lindquist E."/>
            <person name="Daum C."/>
            <person name="Ramamoorthy G.K."/>
            <person name="Gryganskyi A."/>
            <person name="Culley D."/>
            <person name="Magnuson J.K."/>
            <person name="James T.Y."/>
            <person name="O'Malley M.A."/>
            <person name="Stajich J.E."/>
            <person name="Spatafora J.W."/>
            <person name="Visel A."/>
            <person name="Grigoriev I.V."/>
        </authorList>
    </citation>
    <scope>NUCLEOTIDE SEQUENCE [LARGE SCALE GENOMIC DNA]</scope>
    <source>
        <strain evidence="9 10">ATCC 12442</strain>
    </source>
</reference>
<sequence length="481" mass="53771">MQTLIYKIFTRKFSLSLQADALLYLSDVIAQKGMDHASAQAWLELLADTWTKREEGKPLVELGPLKALRTGPWAPDLFSVINAFDVPSWWFDPGQKKFTKPFDSSEMLAPAEAKAALFRQRNENFMPVSFSNSEKDRLYQLSTVDSLQGREGEHFLLLGMLAQMEEGRVFLEDKDGSIELDLARLPSQSPSGLYTEGCFVLADGYVKDNVFVVEQLGFPPPEPRTTTLQAFPNTNLFGAEPSVRTPAQLKAIEAEHDSGIVILSDVWLDHAPTMEALHALFEGFSQDVPPIAFILTGDFCSKPFVPGSGETGPLIAGFPNIARQSHFVFVPGANDPWGQGALPKPPIPEFFTKRLASKLAKVTFATNPCRIRFCTQEIIVFREDLLKRIRRNSILPPAEDAEIGHLCPLPQRIRPVYWAYDHAMRVYPIPDVLVLADKFDSYSINYEDCHCVNPGPFSSGDFAFFVYYPASGKSQYSQIPH</sequence>
<name>A0A1Y1W8M1_9FUNG</name>
<proteinExistence type="inferred from homology"/>
<dbReference type="GeneID" id="63807032"/>
<gene>
    <name evidence="9" type="ORF">DL89DRAFT_293353</name>
</gene>
<evidence type="ECO:0000256" key="7">
    <source>
        <dbReference type="ARBA" id="ARBA00032930"/>
    </source>
</evidence>
<keyword evidence="6" id="KW-0539">Nucleus</keyword>
<dbReference type="STRING" id="61395.A0A1Y1W8M1"/>
<dbReference type="InterPro" id="IPR007185">
    <property type="entry name" value="DNA_pol_a/d/e_bsu"/>
</dbReference>
<dbReference type="InterPro" id="IPR016266">
    <property type="entry name" value="POLE2"/>
</dbReference>
<feature type="domain" description="DNA polymerase alpha/delta/epsilon subunit B" evidence="8">
    <location>
        <begin position="260"/>
        <end position="441"/>
    </location>
</feature>
<keyword evidence="4" id="KW-0235">DNA replication</keyword>
<keyword evidence="10" id="KW-1185">Reference proteome</keyword>
<dbReference type="AlphaFoldDB" id="A0A1Y1W8M1"/>
<dbReference type="EMBL" id="MCFD01000007">
    <property type="protein sequence ID" value="ORX69745.1"/>
    <property type="molecule type" value="Genomic_DNA"/>
</dbReference>
<evidence type="ECO:0000256" key="1">
    <source>
        <dbReference type="ARBA" id="ARBA00004123"/>
    </source>
</evidence>
<comment type="subcellular location">
    <subcellularLocation>
        <location evidence="1">Nucleus</location>
    </subcellularLocation>
</comment>
<comment type="similarity">
    <text evidence="2">Belongs to the DNA polymerase epsilon subunit B family.</text>
</comment>
<dbReference type="PIRSF" id="PIRSF000799">
    <property type="entry name" value="DNA_pol_eps_2"/>
    <property type="match status" value="1"/>
</dbReference>
<dbReference type="RefSeq" id="XP_040743433.1">
    <property type="nucleotide sequence ID" value="XM_040890384.1"/>
</dbReference>
<dbReference type="Pfam" id="PF04042">
    <property type="entry name" value="DNA_pol_E_B"/>
    <property type="match status" value="1"/>
</dbReference>
<evidence type="ECO:0000259" key="8">
    <source>
        <dbReference type="Pfam" id="PF04042"/>
    </source>
</evidence>
<comment type="caution">
    <text evidence="9">The sequence shown here is derived from an EMBL/GenBank/DDBJ whole genome shotgun (WGS) entry which is preliminary data.</text>
</comment>
<dbReference type="GO" id="GO:0006261">
    <property type="term" value="P:DNA-templated DNA replication"/>
    <property type="evidence" value="ECO:0007669"/>
    <property type="project" value="InterPro"/>
</dbReference>
<dbReference type="GO" id="GO:0003677">
    <property type="term" value="F:DNA binding"/>
    <property type="evidence" value="ECO:0007669"/>
    <property type="project" value="UniProtKB-KW"/>
</dbReference>